<proteinExistence type="predicted"/>
<dbReference type="RefSeq" id="WP_168092865.1">
    <property type="nucleotide sequence ID" value="NZ_JAATER010000101.1"/>
</dbReference>
<protein>
    <recommendedName>
        <fullName evidence="5">Ricin B lectin domain-containing protein</fullName>
    </recommendedName>
</protein>
<feature type="region of interest" description="Disordered" evidence="1">
    <location>
        <begin position="151"/>
        <end position="185"/>
    </location>
</feature>
<accession>A0A9X2LF09</accession>
<organism evidence="3 4">
    <name type="scientific">Streptomyces telluris</name>
    <dbReference type="NCBI Taxonomy" id="2720021"/>
    <lineage>
        <taxon>Bacteria</taxon>
        <taxon>Bacillati</taxon>
        <taxon>Actinomycetota</taxon>
        <taxon>Actinomycetes</taxon>
        <taxon>Kitasatosporales</taxon>
        <taxon>Streptomycetaceae</taxon>
        <taxon>Streptomyces</taxon>
    </lineage>
</organism>
<name>A0A9X2LF09_9ACTN</name>
<evidence type="ECO:0000256" key="2">
    <source>
        <dbReference type="SAM" id="SignalP"/>
    </source>
</evidence>
<evidence type="ECO:0008006" key="5">
    <source>
        <dbReference type="Google" id="ProtNLM"/>
    </source>
</evidence>
<gene>
    <name evidence="3" type="ORF">NQU55_03175</name>
</gene>
<evidence type="ECO:0000256" key="1">
    <source>
        <dbReference type="SAM" id="MobiDB-lite"/>
    </source>
</evidence>
<dbReference type="InterPro" id="IPR035992">
    <property type="entry name" value="Ricin_B-like_lectins"/>
</dbReference>
<evidence type="ECO:0000313" key="4">
    <source>
        <dbReference type="Proteomes" id="UP001142374"/>
    </source>
</evidence>
<keyword evidence="4" id="KW-1185">Reference proteome</keyword>
<dbReference type="PROSITE" id="PS50231">
    <property type="entry name" value="RICIN_B_LECTIN"/>
    <property type="match status" value="1"/>
</dbReference>
<reference evidence="3" key="1">
    <citation type="submission" date="2022-06" db="EMBL/GenBank/DDBJ databases">
        <title>WGS of actinobacteria.</title>
        <authorList>
            <person name="Thawai C."/>
        </authorList>
    </citation>
    <scope>NUCLEOTIDE SEQUENCE</scope>
    <source>
        <strain evidence="3">AA8</strain>
    </source>
</reference>
<dbReference type="Gene3D" id="2.80.10.50">
    <property type="match status" value="1"/>
</dbReference>
<dbReference type="AlphaFoldDB" id="A0A9X2LF09"/>
<feature type="chain" id="PRO_5040952929" description="Ricin B lectin domain-containing protein" evidence="2">
    <location>
        <begin position="28"/>
        <end position="185"/>
    </location>
</feature>
<comment type="caution">
    <text evidence="3">The sequence shown here is derived from an EMBL/GenBank/DDBJ whole genome shotgun (WGS) entry which is preliminary data.</text>
</comment>
<keyword evidence="2" id="KW-0732">Signal</keyword>
<dbReference type="EMBL" id="JANIID010000002">
    <property type="protein sequence ID" value="MCQ8768785.1"/>
    <property type="molecule type" value="Genomic_DNA"/>
</dbReference>
<feature type="signal peptide" evidence="2">
    <location>
        <begin position="1"/>
        <end position="27"/>
    </location>
</feature>
<evidence type="ECO:0000313" key="3">
    <source>
        <dbReference type="EMBL" id="MCQ8768785.1"/>
    </source>
</evidence>
<dbReference type="SUPFAM" id="SSF50370">
    <property type="entry name" value="Ricin B-like lectins"/>
    <property type="match status" value="1"/>
</dbReference>
<sequence>MRHSLRATAAILGAVAALGVTAPLAGADAGTTPGAPAGAVRIHNGAHGGCLTAEGPGYRDPRGTLRPWLVALQPCRESERVAQTWVYSSATHQFSSQAQPYRCIGRQGSLLVTVPCDADAAGQRFRTEPAGSGGRQKVVAEADGRIWEQAAHRTGSSRDATGEGVRTVRDTGSAGAERSWMLSRG</sequence>
<dbReference type="Proteomes" id="UP001142374">
    <property type="component" value="Unassembled WGS sequence"/>
</dbReference>